<keyword evidence="2" id="KW-0813">Transport</keyword>
<keyword evidence="5 6" id="KW-0472">Membrane</keyword>
<name>A0AA37TUH3_9RHOB</name>
<evidence type="ECO:0000256" key="2">
    <source>
        <dbReference type="ARBA" id="ARBA00022448"/>
    </source>
</evidence>
<feature type="transmembrane region" description="Helical" evidence="6">
    <location>
        <begin position="62"/>
        <end position="82"/>
    </location>
</feature>
<sequence length="456" mass="48853">MATQRQRIWGWWFYDWASQPYNTLLLTFIFGPYFAEVARGYFMGTGMEEEAAKAAAQAYWGFWYAIFSLIIACMAPILGAVAQGTGRRLIWVWGFSVLYVFGAFSLWQLAPGAELGALRWAAILFGIGLIGMEFTAIFTNALMPTLDDGANMGKISGSGFAFGYLGGLIALGIMLSLFVLNGDSEVTRAGIDPTIFGLDPEARQETRIVGPLSAVWYLIFMIPFALWVKEPKGGAGSFHIGAALASLWETLKSLRFRRSLAAYLGSTLAYSDALTGIYAFGGVYASNVLGWDIGKIGVFGILGGITAMIASWLGGKLDSRFGPKPVIVGSIVVLIVVCLVIVGMERDSLWGIAMDPASTTPDIIFYICGGLIGAAGGPLQAASRTMVLRHTTPDRATEAFGLFALSGKVTSFIAPALITIATALTQNARLGISPIVVLFIIGLILLIWVNPKGEQA</sequence>
<accession>A0AA37TUH3</accession>
<dbReference type="PANTHER" id="PTHR23519:SF1">
    <property type="entry name" value="AUTOPHAGY-RELATED PROTEIN 22"/>
    <property type="match status" value="1"/>
</dbReference>
<dbReference type="Pfam" id="PF11700">
    <property type="entry name" value="ATG22"/>
    <property type="match status" value="1"/>
</dbReference>
<evidence type="ECO:0000256" key="5">
    <source>
        <dbReference type="ARBA" id="ARBA00023136"/>
    </source>
</evidence>
<dbReference type="Proteomes" id="UP001157355">
    <property type="component" value="Unassembled WGS sequence"/>
</dbReference>
<dbReference type="InterPro" id="IPR036259">
    <property type="entry name" value="MFS_trans_sf"/>
</dbReference>
<dbReference type="SUPFAM" id="SSF103473">
    <property type="entry name" value="MFS general substrate transporter"/>
    <property type="match status" value="1"/>
</dbReference>
<gene>
    <name evidence="7" type="ORF">GCM10010873_09690</name>
</gene>
<feature type="transmembrane region" description="Helical" evidence="6">
    <location>
        <begin position="155"/>
        <end position="180"/>
    </location>
</feature>
<organism evidence="7 8">
    <name type="scientific">Cypionkella aquatica</name>
    <dbReference type="NCBI Taxonomy" id="1756042"/>
    <lineage>
        <taxon>Bacteria</taxon>
        <taxon>Pseudomonadati</taxon>
        <taxon>Pseudomonadota</taxon>
        <taxon>Alphaproteobacteria</taxon>
        <taxon>Rhodobacterales</taxon>
        <taxon>Paracoccaceae</taxon>
        <taxon>Cypionkella</taxon>
    </lineage>
</organism>
<evidence type="ECO:0000256" key="6">
    <source>
        <dbReference type="SAM" id="Phobius"/>
    </source>
</evidence>
<evidence type="ECO:0000256" key="1">
    <source>
        <dbReference type="ARBA" id="ARBA00004127"/>
    </source>
</evidence>
<dbReference type="EMBL" id="BSPP01000004">
    <property type="protein sequence ID" value="GLS85995.1"/>
    <property type="molecule type" value="Genomic_DNA"/>
</dbReference>
<comment type="subcellular location">
    <subcellularLocation>
        <location evidence="1">Endomembrane system</location>
        <topology evidence="1">Multi-pass membrane protein</topology>
    </subcellularLocation>
</comment>
<feature type="transmembrane region" description="Helical" evidence="6">
    <location>
        <begin position="21"/>
        <end position="42"/>
    </location>
</feature>
<evidence type="ECO:0000313" key="8">
    <source>
        <dbReference type="Proteomes" id="UP001157355"/>
    </source>
</evidence>
<keyword evidence="8" id="KW-1185">Reference proteome</keyword>
<dbReference type="RefSeq" id="WP_284324206.1">
    <property type="nucleotide sequence ID" value="NZ_BSPP01000004.1"/>
</dbReference>
<evidence type="ECO:0000256" key="3">
    <source>
        <dbReference type="ARBA" id="ARBA00022692"/>
    </source>
</evidence>
<dbReference type="InterPro" id="IPR024671">
    <property type="entry name" value="Atg22-like"/>
</dbReference>
<feature type="transmembrane region" description="Helical" evidence="6">
    <location>
        <begin position="402"/>
        <end position="424"/>
    </location>
</feature>
<evidence type="ECO:0000313" key="7">
    <source>
        <dbReference type="EMBL" id="GLS85995.1"/>
    </source>
</evidence>
<feature type="transmembrane region" description="Helical" evidence="6">
    <location>
        <begin position="293"/>
        <end position="314"/>
    </location>
</feature>
<feature type="transmembrane region" description="Helical" evidence="6">
    <location>
        <begin position="326"/>
        <end position="343"/>
    </location>
</feature>
<dbReference type="Gene3D" id="1.20.1250.20">
    <property type="entry name" value="MFS general substrate transporter like domains"/>
    <property type="match status" value="1"/>
</dbReference>
<evidence type="ECO:0000256" key="4">
    <source>
        <dbReference type="ARBA" id="ARBA00022989"/>
    </source>
</evidence>
<dbReference type="InterPro" id="IPR050495">
    <property type="entry name" value="ATG22/LtaA_families"/>
</dbReference>
<proteinExistence type="predicted"/>
<dbReference type="GO" id="GO:0012505">
    <property type="term" value="C:endomembrane system"/>
    <property type="evidence" value="ECO:0007669"/>
    <property type="project" value="UniProtKB-SubCell"/>
</dbReference>
<dbReference type="AlphaFoldDB" id="A0AA37TUH3"/>
<feature type="transmembrane region" description="Helical" evidence="6">
    <location>
        <begin position="122"/>
        <end position="143"/>
    </location>
</feature>
<feature type="transmembrane region" description="Helical" evidence="6">
    <location>
        <begin position="363"/>
        <end position="381"/>
    </location>
</feature>
<reference evidence="7 8" key="1">
    <citation type="journal article" date="2014" name="Int. J. Syst. Evol. Microbiol.">
        <title>Complete genome sequence of Corynebacterium casei LMG S-19264T (=DSM 44701T), isolated from a smear-ripened cheese.</title>
        <authorList>
            <consortium name="US DOE Joint Genome Institute (JGI-PGF)"/>
            <person name="Walter F."/>
            <person name="Albersmeier A."/>
            <person name="Kalinowski J."/>
            <person name="Ruckert C."/>
        </authorList>
    </citation>
    <scope>NUCLEOTIDE SEQUENCE [LARGE SCALE GENOMIC DNA]</scope>
    <source>
        <strain evidence="7 8">NBRC 111766</strain>
    </source>
</reference>
<feature type="transmembrane region" description="Helical" evidence="6">
    <location>
        <begin position="430"/>
        <end position="449"/>
    </location>
</feature>
<keyword evidence="4 6" id="KW-1133">Transmembrane helix</keyword>
<dbReference type="PANTHER" id="PTHR23519">
    <property type="entry name" value="AUTOPHAGY-RELATED PROTEIN 22"/>
    <property type="match status" value="1"/>
</dbReference>
<comment type="caution">
    <text evidence="7">The sequence shown here is derived from an EMBL/GenBank/DDBJ whole genome shotgun (WGS) entry which is preliminary data.</text>
</comment>
<feature type="transmembrane region" description="Helical" evidence="6">
    <location>
        <begin position="208"/>
        <end position="228"/>
    </location>
</feature>
<protein>
    <submittedName>
        <fullName evidence="7">MFS transporter</fullName>
    </submittedName>
</protein>
<feature type="transmembrane region" description="Helical" evidence="6">
    <location>
        <begin position="89"/>
        <end position="110"/>
    </location>
</feature>
<keyword evidence="3 6" id="KW-0812">Transmembrane</keyword>
<feature type="transmembrane region" description="Helical" evidence="6">
    <location>
        <begin position="260"/>
        <end position="281"/>
    </location>
</feature>